<gene>
    <name evidence="6" type="primary">msrB</name>
    <name evidence="6" type="ORF">IPH26_20600</name>
</gene>
<dbReference type="PANTHER" id="PTHR10173:SF57">
    <property type="entry name" value="PEPTIDE-METHIONINE (R)-S-OXIDE REDUCTASE"/>
    <property type="match status" value="1"/>
</dbReference>
<keyword evidence="4" id="KW-0732">Signal</keyword>
<dbReference type="AlphaFoldDB" id="A0A9D7HNX0"/>
<dbReference type="Pfam" id="PF01641">
    <property type="entry name" value="SelR"/>
    <property type="match status" value="1"/>
</dbReference>
<dbReference type="InterPro" id="IPR002579">
    <property type="entry name" value="Met_Sox_Rdtase_MsrB_dom"/>
</dbReference>
<dbReference type="PANTHER" id="PTHR10173">
    <property type="entry name" value="METHIONINE SULFOXIDE REDUCTASE"/>
    <property type="match status" value="1"/>
</dbReference>
<feature type="domain" description="MsrB" evidence="5">
    <location>
        <begin position="38"/>
        <end position="159"/>
    </location>
</feature>
<evidence type="ECO:0000256" key="3">
    <source>
        <dbReference type="ARBA" id="ARBA00048488"/>
    </source>
</evidence>
<evidence type="ECO:0000259" key="5">
    <source>
        <dbReference type="PROSITE" id="PS51790"/>
    </source>
</evidence>
<dbReference type="NCBIfam" id="TIGR00357">
    <property type="entry name" value="peptide-methionine (R)-S-oxide reductase MsrB"/>
    <property type="match status" value="1"/>
</dbReference>
<sequence>MNRRESLTWLAAASALAAYGLRAAFAGDGAKPALTKTKAEWQALLAPAAYKVLFEEDTERAGSSPLNSEKRDGTYVCAACRLPLFDSKHKYESGTGWPSFWQPLPDAIGTRTDYKLIYPRTEYHCARCGGHQGHVFGDGPPPTGKRYCNNGVALAFVPRGEQLPALRT</sequence>
<dbReference type="PROSITE" id="PS51790">
    <property type="entry name" value="MSRB"/>
    <property type="match status" value="1"/>
</dbReference>
<evidence type="ECO:0000256" key="4">
    <source>
        <dbReference type="SAM" id="SignalP"/>
    </source>
</evidence>
<dbReference type="GO" id="GO:0033743">
    <property type="term" value="F:peptide-methionine (R)-S-oxide reductase activity"/>
    <property type="evidence" value="ECO:0007669"/>
    <property type="project" value="UniProtKB-EC"/>
</dbReference>
<dbReference type="Proteomes" id="UP000807785">
    <property type="component" value="Unassembled WGS sequence"/>
</dbReference>
<dbReference type="EMBL" id="JADJEV010000005">
    <property type="protein sequence ID" value="MBK6975233.1"/>
    <property type="molecule type" value="Genomic_DNA"/>
</dbReference>
<keyword evidence="2 6" id="KW-0560">Oxidoreductase</keyword>
<dbReference type="InterPro" id="IPR011057">
    <property type="entry name" value="Mss4-like_sf"/>
</dbReference>
<evidence type="ECO:0000256" key="2">
    <source>
        <dbReference type="ARBA" id="ARBA00023002"/>
    </source>
</evidence>
<comment type="caution">
    <text evidence="6">The sequence shown here is derived from an EMBL/GenBank/DDBJ whole genome shotgun (WGS) entry which is preliminary data.</text>
</comment>
<feature type="signal peptide" evidence="4">
    <location>
        <begin position="1"/>
        <end position="26"/>
    </location>
</feature>
<organism evidence="6 7">
    <name type="scientific">Candidatus Methylophosphatis roskildensis</name>
    <dbReference type="NCBI Taxonomy" id="2899263"/>
    <lineage>
        <taxon>Bacteria</taxon>
        <taxon>Pseudomonadati</taxon>
        <taxon>Pseudomonadota</taxon>
        <taxon>Betaproteobacteria</taxon>
        <taxon>Nitrosomonadales</taxon>
        <taxon>Sterolibacteriaceae</taxon>
        <taxon>Candidatus Methylophosphatis</taxon>
    </lineage>
</organism>
<evidence type="ECO:0000256" key="1">
    <source>
        <dbReference type="ARBA" id="ARBA00012499"/>
    </source>
</evidence>
<proteinExistence type="predicted"/>
<reference evidence="6" key="1">
    <citation type="submission" date="2020-10" db="EMBL/GenBank/DDBJ databases">
        <title>Connecting structure to function with the recovery of over 1000 high-quality activated sludge metagenome-assembled genomes encoding full-length rRNA genes using long-read sequencing.</title>
        <authorList>
            <person name="Singleton C.M."/>
            <person name="Petriglieri F."/>
            <person name="Kristensen J.M."/>
            <person name="Kirkegaard R.H."/>
            <person name="Michaelsen T.Y."/>
            <person name="Andersen M.H."/>
            <person name="Karst S.M."/>
            <person name="Dueholm M.S."/>
            <person name="Nielsen P.H."/>
            <person name="Albertsen M."/>
        </authorList>
    </citation>
    <scope>NUCLEOTIDE SEQUENCE</scope>
    <source>
        <strain evidence="6">Bjer_18-Q3-R1-45_BAT3C.347</strain>
    </source>
</reference>
<dbReference type="GO" id="GO:0030091">
    <property type="term" value="P:protein repair"/>
    <property type="evidence" value="ECO:0007669"/>
    <property type="project" value="InterPro"/>
</dbReference>
<feature type="chain" id="PRO_5039264486" description="peptide-methionine (R)-S-oxide reductase" evidence="4">
    <location>
        <begin position="27"/>
        <end position="168"/>
    </location>
</feature>
<dbReference type="InterPro" id="IPR028427">
    <property type="entry name" value="Met_Sox_Rdtase_MsrB"/>
</dbReference>
<comment type="catalytic activity">
    <reaction evidence="3">
        <text>L-methionyl-[protein] + [thioredoxin]-disulfide + H2O = L-methionyl-(R)-S-oxide-[protein] + [thioredoxin]-dithiol</text>
        <dbReference type="Rhea" id="RHEA:24164"/>
        <dbReference type="Rhea" id="RHEA-COMP:10698"/>
        <dbReference type="Rhea" id="RHEA-COMP:10700"/>
        <dbReference type="Rhea" id="RHEA-COMP:12313"/>
        <dbReference type="Rhea" id="RHEA-COMP:12314"/>
        <dbReference type="ChEBI" id="CHEBI:15377"/>
        <dbReference type="ChEBI" id="CHEBI:16044"/>
        <dbReference type="ChEBI" id="CHEBI:29950"/>
        <dbReference type="ChEBI" id="CHEBI:45764"/>
        <dbReference type="ChEBI" id="CHEBI:50058"/>
        <dbReference type="EC" id="1.8.4.12"/>
    </reaction>
</comment>
<dbReference type="GO" id="GO:0005737">
    <property type="term" value="C:cytoplasm"/>
    <property type="evidence" value="ECO:0007669"/>
    <property type="project" value="TreeGrafter"/>
</dbReference>
<dbReference type="SUPFAM" id="SSF51316">
    <property type="entry name" value="Mss4-like"/>
    <property type="match status" value="1"/>
</dbReference>
<name>A0A9D7HNX0_9PROT</name>
<dbReference type="EC" id="1.8.4.12" evidence="1"/>
<evidence type="ECO:0000313" key="6">
    <source>
        <dbReference type="EMBL" id="MBK6975233.1"/>
    </source>
</evidence>
<dbReference type="Gene3D" id="2.170.150.20">
    <property type="entry name" value="Peptide methionine sulfoxide reductase"/>
    <property type="match status" value="1"/>
</dbReference>
<dbReference type="GO" id="GO:0006979">
    <property type="term" value="P:response to oxidative stress"/>
    <property type="evidence" value="ECO:0007669"/>
    <property type="project" value="InterPro"/>
</dbReference>
<protein>
    <recommendedName>
        <fullName evidence="1">peptide-methionine (R)-S-oxide reductase</fullName>
        <ecNumber evidence="1">1.8.4.12</ecNumber>
    </recommendedName>
</protein>
<evidence type="ECO:0000313" key="7">
    <source>
        <dbReference type="Proteomes" id="UP000807785"/>
    </source>
</evidence>
<accession>A0A9D7HNX0</accession>